<dbReference type="InterPro" id="IPR036346">
    <property type="entry name" value="GTP-bd_prot_GTP1/OBG_C_sf"/>
</dbReference>
<dbReference type="CDD" id="cd01898">
    <property type="entry name" value="Obg"/>
    <property type="match status" value="1"/>
</dbReference>
<dbReference type="FunFam" id="2.70.210.12:FF:000001">
    <property type="entry name" value="GTPase Obg"/>
    <property type="match status" value="1"/>
</dbReference>
<feature type="binding site" evidence="9">
    <location>
        <begin position="324"/>
        <end position="326"/>
    </location>
    <ligand>
        <name>GTP</name>
        <dbReference type="ChEBI" id="CHEBI:37565"/>
    </ligand>
</feature>
<comment type="subunit">
    <text evidence="9">Monomer.</text>
</comment>
<dbReference type="HAMAP" id="MF_01454">
    <property type="entry name" value="GTPase_Obg"/>
    <property type="match status" value="1"/>
</dbReference>
<feature type="binding site" evidence="9">
    <location>
        <begin position="178"/>
        <end position="185"/>
    </location>
    <ligand>
        <name>GTP</name>
        <dbReference type="ChEBI" id="CHEBI:37565"/>
    </ligand>
</feature>
<keyword evidence="3 9" id="KW-0963">Cytoplasm</keyword>
<dbReference type="AlphaFoldDB" id="E4QC36"/>
<evidence type="ECO:0000256" key="4">
    <source>
        <dbReference type="ARBA" id="ARBA00022723"/>
    </source>
</evidence>
<dbReference type="InterPro" id="IPR031167">
    <property type="entry name" value="G_OBG"/>
</dbReference>
<dbReference type="GO" id="GO:0005525">
    <property type="term" value="F:GTP binding"/>
    <property type="evidence" value="ECO:0007669"/>
    <property type="project" value="UniProtKB-UniRule"/>
</dbReference>
<feature type="domain" description="OCT" evidence="11">
    <location>
        <begin position="360"/>
        <end position="440"/>
    </location>
</feature>
<evidence type="ECO:0000259" key="10">
    <source>
        <dbReference type="PROSITE" id="PS51710"/>
    </source>
</evidence>
<dbReference type="InterPro" id="IPR036726">
    <property type="entry name" value="GTP1_OBG_dom_sf"/>
</dbReference>
<dbReference type="Gene3D" id="3.40.50.300">
    <property type="entry name" value="P-loop containing nucleotide triphosphate hydrolases"/>
    <property type="match status" value="1"/>
</dbReference>
<feature type="binding site" evidence="9">
    <location>
        <begin position="225"/>
        <end position="228"/>
    </location>
    <ligand>
        <name>GTP</name>
        <dbReference type="ChEBI" id="CHEBI:37565"/>
    </ligand>
</feature>
<dbReference type="InterPro" id="IPR027417">
    <property type="entry name" value="P-loop_NTPase"/>
</dbReference>
<accession>E4QC36</accession>
<dbReference type="PROSITE" id="PS51881">
    <property type="entry name" value="OCT"/>
    <property type="match status" value="1"/>
</dbReference>
<dbReference type="PROSITE" id="PS00905">
    <property type="entry name" value="GTP1_OBG"/>
    <property type="match status" value="1"/>
</dbReference>
<dbReference type="InterPro" id="IPR006073">
    <property type="entry name" value="GTP-bd"/>
</dbReference>
<evidence type="ECO:0000256" key="3">
    <source>
        <dbReference type="ARBA" id="ARBA00022490"/>
    </source>
</evidence>
<dbReference type="PROSITE" id="PS51710">
    <property type="entry name" value="G_OBG"/>
    <property type="match status" value="1"/>
</dbReference>
<feature type="binding site" evidence="9">
    <location>
        <begin position="295"/>
        <end position="298"/>
    </location>
    <ligand>
        <name>GTP</name>
        <dbReference type="ChEBI" id="CHEBI:37565"/>
    </ligand>
</feature>
<dbReference type="EMBL" id="CP002219">
    <property type="protein sequence ID" value="ADQ07328.1"/>
    <property type="molecule type" value="Genomic_DNA"/>
</dbReference>
<dbReference type="NCBIfam" id="TIGR02729">
    <property type="entry name" value="Obg_CgtA"/>
    <property type="match status" value="1"/>
</dbReference>
<dbReference type="eggNOG" id="COG0536">
    <property type="taxonomic scope" value="Bacteria"/>
</dbReference>
<keyword evidence="7 9" id="KW-0460">Magnesium</keyword>
<feature type="binding site" evidence="9">
    <location>
        <begin position="203"/>
        <end position="207"/>
    </location>
    <ligand>
        <name>GTP</name>
        <dbReference type="ChEBI" id="CHEBI:37565"/>
    </ligand>
</feature>
<dbReference type="GO" id="GO:0003924">
    <property type="term" value="F:GTPase activity"/>
    <property type="evidence" value="ECO:0007669"/>
    <property type="project" value="UniProtKB-UniRule"/>
</dbReference>
<keyword evidence="5 9" id="KW-0547">Nucleotide-binding</keyword>
<evidence type="ECO:0000259" key="12">
    <source>
        <dbReference type="PROSITE" id="PS51883"/>
    </source>
</evidence>
<dbReference type="InterPro" id="IPR015349">
    <property type="entry name" value="OCT_dom"/>
</dbReference>
<dbReference type="SUPFAM" id="SSF102741">
    <property type="entry name" value="Obg GTP-binding protein C-terminal domain"/>
    <property type="match status" value="1"/>
</dbReference>
<feature type="binding site" evidence="9">
    <location>
        <position position="185"/>
    </location>
    <ligand>
        <name>Mg(2+)</name>
        <dbReference type="ChEBI" id="CHEBI:18420"/>
    </ligand>
</feature>
<dbReference type="STRING" id="632292.Calhy_1613"/>
<dbReference type="Pfam" id="PF01926">
    <property type="entry name" value="MMR_HSR1"/>
    <property type="match status" value="1"/>
</dbReference>
<dbReference type="PANTHER" id="PTHR11702">
    <property type="entry name" value="DEVELOPMENTALLY REGULATED GTP-BINDING PROTEIN-RELATED"/>
    <property type="match status" value="1"/>
</dbReference>
<evidence type="ECO:0000256" key="1">
    <source>
        <dbReference type="ARBA" id="ARBA00001946"/>
    </source>
</evidence>
<evidence type="ECO:0000256" key="8">
    <source>
        <dbReference type="ARBA" id="ARBA00023134"/>
    </source>
</evidence>
<comment type="function">
    <text evidence="9">An essential GTPase which binds GTP, GDP and possibly (p)ppGpp with moderate affinity, with high nucleotide exchange rates and a fairly low GTP hydrolysis rate. Plays a role in control of the cell cycle, stress response, ribosome biogenesis and in those bacteria that undergo differentiation, in morphogenesis control.</text>
</comment>
<evidence type="ECO:0000256" key="2">
    <source>
        <dbReference type="ARBA" id="ARBA00007699"/>
    </source>
</evidence>
<dbReference type="SUPFAM" id="SSF82051">
    <property type="entry name" value="Obg GTP-binding protein N-terminal domain"/>
    <property type="match status" value="1"/>
</dbReference>
<dbReference type="InterPro" id="IPR006074">
    <property type="entry name" value="GTP1-OBG_CS"/>
</dbReference>
<evidence type="ECO:0000259" key="11">
    <source>
        <dbReference type="PROSITE" id="PS51881"/>
    </source>
</evidence>
<dbReference type="PROSITE" id="PS51883">
    <property type="entry name" value="OBG"/>
    <property type="match status" value="1"/>
</dbReference>
<comment type="cofactor">
    <cofactor evidence="1 9">
        <name>Mg(2+)</name>
        <dbReference type="ChEBI" id="CHEBI:18420"/>
    </cofactor>
</comment>
<evidence type="ECO:0000313" key="13">
    <source>
        <dbReference type="EMBL" id="ADQ07328.1"/>
    </source>
</evidence>
<dbReference type="HOGENOM" id="CLU_011747_2_1_9"/>
<dbReference type="GO" id="GO:0000287">
    <property type="term" value="F:magnesium ion binding"/>
    <property type="evidence" value="ECO:0007669"/>
    <property type="project" value="InterPro"/>
</dbReference>
<evidence type="ECO:0000256" key="9">
    <source>
        <dbReference type="HAMAP-Rule" id="MF_01454"/>
    </source>
</evidence>
<feature type="domain" description="Obg" evidence="12">
    <location>
        <begin position="13"/>
        <end position="171"/>
    </location>
</feature>
<dbReference type="PANTHER" id="PTHR11702:SF31">
    <property type="entry name" value="MITOCHONDRIAL RIBOSOME-ASSOCIATED GTPASE 2"/>
    <property type="match status" value="1"/>
</dbReference>
<keyword evidence="4 9" id="KW-0479">Metal-binding</keyword>
<comment type="subcellular location">
    <subcellularLocation>
        <location evidence="9">Cytoplasm</location>
    </subcellularLocation>
</comment>
<gene>
    <name evidence="9 13" type="primary">obg</name>
    <name evidence="13" type="ordered locus">Calhy_1613</name>
</gene>
<name>E4QC36_CALH1</name>
<dbReference type="InterPro" id="IPR045086">
    <property type="entry name" value="OBG_GTPase"/>
</dbReference>
<dbReference type="NCBIfam" id="NF008954">
    <property type="entry name" value="PRK12296.1"/>
    <property type="match status" value="1"/>
</dbReference>
<dbReference type="Gene3D" id="2.70.210.12">
    <property type="entry name" value="GTP1/OBG domain"/>
    <property type="match status" value="1"/>
</dbReference>
<dbReference type="InterPro" id="IPR006169">
    <property type="entry name" value="GTP1_OBG_dom"/>
</dbReference>
<organism evidence="13 14">
    <name type="scientific">Caldicellulosiruptor hydrothermalis (strain DSM 18901 / VKM B-2411 / 108)</name>
    <dbReference type="NCBI Taxonomy" id="632292"/>
    <lineage>
        <taxon>Bacteria</taxon>
        <taxon>Bacillati</taxon>
        <taxon>Bacillota</taxon>
        <taxon>Bacillota incertae sedis</taxon>
        <taxon>Caldicellulosiruptorales</taxon>
        <taxon>Caldicellulosiruptoraceae</taxon>
        <taxon>Caldicellulosiruptor</taxon>
    </lineage>
</organism>
<evidence type="ECO:0000256" key="7">
    <source>
        <dbReference type="ARBA" id="ARBA00022842"/>
    </source>
</evidence>
<dbReference type="Gene3D" id="3.30.300.350">
    <property type="entry name" value="GTP-binding protein OBG, C-terminal domain"/>
    <property type="match status" value="1"/>
</dbReference>
<keyword evidence="6 9" id="KW-0378">Hydrolase</keyword>
<dbReference type="GO" id="GO:0005737">
    <property type="term" value="C:cytoplasm"/>
    <property type="evidence" value="ECO:0007669"/>
    <property type="project" value="UniProtKB-SubCell"/>
</dbReference>
<reference evidence="13 14" key="2">
    <citation type="journal article" date="2011" name="J. Bacteriol.">
        <title>Complete genome sequences for the anaerobic, extremely thermophilic plant biomass-degrading bacteria Caldicellulosiruptor hydrothermalis, Caldicellulosiruptor kristjanssonii, Caldicellulosiruptor kronotskyensis, Caldicellulosiruptor owensenis, and Caldicellulosiruptor lactoaceticus.</title>
        <authorList>
            <person name="Blumer-Schuette S.E."/>
            <person name="Ozdemir I."/>
            <person name="Mistry D."/>
            <person name="Lucas S."/>
            <person name="Lapidus A."/>
            <person name="Cheng J.F."/>
            <person name="Goodwin L.A."/>
            <person name="Pitluck S."/>
            <person name="Land M.L."/>
            <person name="Hauser L.J."/>
            <person name="Woyke T."/>
            <person name="Mikhailova N."/>
            <person name="Pati A."/>
            <person name="Kyrpides N.C."/>
            <person name="Ivanova N."/>
            <person name="Detter J.C."/>
            <person name="Walston-Davenport K."/>
            <person name="Han S."/>
            <person name="Adams M.W."/>
            <person name="Kelly R.M."/>
        </authorList>
    </citation>
    <scope>NUCLEOTIDE SEQUENCE [LARGE SCALE GENOMIC DNA]</scope>
    <source>
        <strain evidence="14">DSM 18901 / VKM B-2411 / 108</strain>
    </source>
</reference>
<dbReference type="KEGG" id="chd:Calhy_1613"/>
<proteinExistence type="inferred from homology"/>
<dbReference type="NCBIfam" id="TIGR03595">
    <property type="entry name" value="Obg_CgtA_exten"/>
    <property type="match status" value="1"/>
</dbReference>
<evidence type="ECO:0000256" key="5">
    <source>
        <dbReference type="ARBA" id="ARBA00022741"/>
    </source>
</evidence>
<dbReference type="EC" id="3.6.5.-" evidence="9"/>
<feature type="binding site" evidence="9">
    <location>
        <position position="205"/>
    </location>
    <ligand>
        <name>Mg(2+)</name>
        <dbReference type="ChEBI" id="CHEBI:18420"/>
    </ligand>
</feature>
<sequence>MYLLVVLKRGEIFMFVDIAKIYVKAGDGGDGIVAFRREKYVPAGGPAGGDGGKGGDVIFVADRELNTLLDFKYKRHYKAQNGERGGPNNMHGKDGEDLIIKVPVGTVIKDAETGEIIADLSREGDRAIVAHGGRGGRGNAHFATATRQVPRFAEVGEKGDELWVILELKVLADVGLIGYPNVGKSTFLSVATNARPEIANYPFTTKYPNLGIVYISEGESFVLADIPGLIEGASEGAGLGHQFLRHVERTKVLIHIVDVSGSEGREPVEDFIKINEELKKYSPELAQKPQIVAANKMDLPDAQAYFELFKEEIEKMGYEVYPISAATGMGVREVLKKAYELLKQQKAAENVEEDAKPRTFVYYKKKDVKPLTIRKENGIYIVEGTVVEKVARNIVLNDHDSFRYFQNFLNKLGVFDKLREMGIQDGDIVRILDVEFEYYE</sequence>
<dbReference type="NCBIfam" id="NF008956">
    <property type="entry name" value="PRK12299.1"/>
    <property type="match status" value="1"/>
</dbReference>
<keyword evidence="14" id="KW-1185">Reference proteome</keyword>
<keyword evidence="8 9" id="KW-0342">GTP-binding</keyword>
<evidence type="ECO:0000313" key="14">
    <source>
        <dbReference type="Proteomes" id="UP000006890"/>
    </source>
</evidence>
<evidence type="ECO:0000256" key="6">
    <source>
        <dbReference type="ARBA" id="ARBA00022801"/>
    </source>
</evidence>
<feature type="domain" description="OBG-type G" evidence="10">
    <location>
        <begin position="172"/>
        <end position="343"/>
    </location>
</feature>
<comment type="similarity">
    <text evidence="2 9">Belongs to the TRAFAC class OBG-HflX-like GTPase superfamily. OBG GTPase family.</text>
</comment>
<dbReference type="SUPFAM" id="SSF52540">
    <property type="entry name" value="P-loop containing nucleoside triphosphate hydrolases"/>
    <property type="match status" value="1"/>
</dbReference>
<dbReference type="NCBIfam" id="NF008955">
    <property type="entry name" value="PRK12297.1"/>
    <property type="match status" value="1"/>
</dbReference>
<dbReference type="GO" id="GO:0042254">
    <property type="term" value="P:ribosome biogenesis"/>
    <property type="evidence" value="ECO:0007669"/>
    <property type="project" value="UniProtKB-UniRule"/>
</dbReference>
<dbReference type="PRINTS" id="PR00326">
    <property type="entry name" value="GTP1OBG"/>
</dbReference>
<dbReference type="InterPro" id="IPR014100">
    <property type="entry name" value="GTP-bd_Obg/CgtA"/>
</dbReference>
<reference key="1">
    <citation type="submission" date="2010-09" db="EMBL/GenBank/DDBJ databases">
        <title>Complete sequence of Caldicellulosiruptor hydrothermalis 108.</title>
        <authorList>
            <consortium name="US DOE Joint Genome Institute"/>
            <person name="Lucas S."/>
            <person name="Copeland A."/>
            <person name="Lapidus A."/>
            <person name="Cheng J.-F."/>
            <person name="Bruce D."/>
            <person name="Goodwin L."/>
            <person name="Pitluck S."/>
            <person name="Davenport K."/>
            <person name="Detter J.C."/>
            <person name="Han C."/>
            <person name="Tapia R."/>
            <person name="Land M."/>
            <person name="Hauser L."/>
            <person name="Chang Y.-J."/>
            <person name="Jeffries C."/>
            <person name="Kyrpides N."/>
            <person name="Ivanova N."/>
            <person name="Mikhailova N."/>
            <person name="Blumer-Schuette S.E."/>
            <person name="Kelly R.M."/>
            <person name="Woyke T."/>
        </authorList>
    </citation>
    <scope>NUCLEOTIDE SEQUENCE</scope>
    <source>
        <strain>108</strain>
    </source>
</reference>
<protein>
    <recommendedName>
        <fullName evidence="9">GTPase Obg</fullName>
        <ecNumber evidence="9">3.6.5.-</ecNumber>
    </recommendedName>
    <alternativeName>
        <fullName evidence="9">GTP-binding protein Obg</fullName>
    </alternativeName>
</protein>
<dbReference type="Pfam" id="PF09269">
    <property type="entry name" value="DUF1967"/>
    <property type="match status" value="1"/>
</dbReference>
<dbReference type="Proteomes" id="UP000006890">
    <property type="component" value="Chromosome"/>
</dbReference>
<dbReference type="Pfam" id="PF01018">
    <property type="entry name" value="GTP1_OBG"/>
    <property type="match status" value="1"/>
</dbReference>